<dbReference type="AlphaFoldDB" id="N4WQD1"/>
<dbReference type="STRING" id="1308866.J416_01344"/>
<dbReference type="InterPro" id="IPR003772">
    <property type="entry name" value="YceD"/>
</dbReference>
<proteinExistence type="predicted"/>
<reference evidence="1 2" key="1">
    <citation type="submission" date="2013-03" db="EMBL/GenBank/DDBJ databases">
        <title>Draft genome sequence of Gracibacillus halophilus YIM-C55.5, a moderately halophilic and thermophilic organism from the Xiaochaidamu salt lake.</title>
        <authorList>
            <person name="Sugumar T."/>
            <person name="Polireddy D.R."/>
            <person name="Antony A."/>
            <person name="Madhava Y.R."/>
            <person name="Sivakumar N."/>
        </authorList>
    </citation>
    <scope>NUCLEOTIDE SEQUENCE [LARGE SCALE GENOMIC DNA]</scope>
    <source>
        <strain evidence="1 2">YIM-C55.5</strain>
    </source>
</reference>
<dbReference type="PATRIC" id="fig|1308866.3.peg.272"/>
<keyword evidence="2" id="KW-1185">Reference proteome</keyword>
<dbReference type="Proteomes" id="UP000012283">
    <property type="component" value="Unassembled WGS sequence"/>
</dbReference>
<protein>
    <recommendedName>
        <fullName evidence="3">DUF177 domain-containing protein</fullName>
    </recommendedName>
</protein>
<evidence type="ECO:0000313" key="1">
    <source>
        <dbReference type="EMBL" id="ENH98342.1"/>
    </source>
</evidence>
<comment type="caution">
    <text evidence="1">The sequence shown here is derived from an EMBL/GenBank/DDBJ whole genome shotgun (WGS) entry which is preliminary data.</text>
</comment>
<sequence length="171" mass="19583">MYIQKLKQAKDQSISLDEQVDVSAIEEWDNDIRSIDSIHVHATLTMKGNHIYCDFSINGTMILPCARTLVDVAYPFTIEASEQFTTSPYGSSDEDVHTIEGEVLDLTPFIKENIILEIPIRVFADEDTLHANTLEAGEGWELVTEFKQEEKVDPRFEKLKEFLDQDNQEDK</sequence>
<evidence type="ECO:0000313" key="2">
    <source>
        <dbReference type="Proteomes" id="UP000012283"/>
    </source>
</evidence>
<dbReference type="Pfam" id="PF02620">
    <property type="entry name" value="YceD"/>
    <property type="match status" value="1"/>
</dbReference>
<dbReference type="eggNOG" id="COG1399">
    <property type="taxonomic scope" value="Bacteria"/>
</dbReference>
<evidence type="ECO:0008006" key="3">
    <source>
        <dbReference type="Google" id="ProtNLM"/>
    </source>
</evidence>
<gene>
    <name evidence="1" type="ORF">J416_01344</name>
</gene>
<organism evidence="1 2">
    <name type="scientific">Gracilibacillus halophilus YIM-C55.5</name>
    <dbReference type="NCBI Taxonomy" id="1308866"/>
    <lineage>
        <taxon>Bacteria</taxon>
        <taxon>Bacillati</taxon>
        <taxon>Bacillota</taxon>
        <taxon>Bacilli</taxon>
        <taxon>Bacillales</taxon>
        <taxon>Bacillaceae</taxon>
        <taxon>Gracilibacillus</taxon>
    </lineage>
</organism>
<name>N4WQD1_9BACI</name>
<dbReference type="EMBL" id="APML01000004">
    <property type="protein sequence ID" value="ENH98342.1"/>
    <property type="molecule type" value="Genomic_DNA"/>
</dbReference>
<accession>N4WQD1</accession>
<dbReference type="RefSeq" id="WP_003463212.1">
    <property type="nucleotide sequence ID" value="NZ_APML01000004.1"/>
</dbReference>